<dbReference type="Gene3D" id="2.60.200.20">
    <property type="match status" value="1"/>
</dbReference>
<accession>A0ABU8YIL7</accession>
<dbReference type="Proteomes" id="UP001384579">
    <property type="component" value="Unassembled WGS sequence"/>
</dbReference>
<evidence type="ECO:0000313" key="2">
    <source>
        <dbReference type="EMBL" id="MEK0184172.1"/>
    </source>
</evidence>
<dbReference type="InterPro" id="IPR000253">
    <property type="entry name" value="FHA_dom"/>
</dbReference>
<name>A0ABU8YIL7_9CYAN</name>
<protein>
    <submittedName>
        <fullName evidence="2">FHA domain-containing protein</fullName>
    </submittedName>
</protein>
<organism evidence="2 3">
    <name type="scientific">Microcoleus anatoxicus PTRS2</name>
    <dbReference type="NCBI Taxonomy" id="2705321"/>
    <lineage>
        <taxon>Bacteria</taxon>
        <taxon>Bacillati</taxon>
        <taxon>Cyanobacteriota</taxon>
        <taxon>Cyanophyceae</taxon>
        <taxon>Oscillatoriophycideae</taxon>
        <taxon>Oscillatoriales</taxon>
        <taxon>Microcoleaceae</taxon>
        <taxon>Microcoleus</taxon>
        <taxon>Microcoleus anatoxicus</taxon>
    </lineage>
</organism>
<reference evidence="2 3" key="1">
    <citation type="journal article" date="2020" name="Harmful Algae">
        <title>Molecular and morphological characterization of a novel dihydroanatoxin-a producing Microcoleus species (cyanobacteria) from the Russian River, California, USA.</title>
        <authorList>
            <person name="Conklin K.Y."/>
            <person name="Stancheva R."/>
            <person name="Otten T.G."/>
            <person name="Fadness R."/>
            <person name="Boyer G.L."/>
            <person name="Read B."/>
            <person name="Zhang X."/>
            <person name="Sheath R.G."/>
        </authorList>
    </citation>
    <scope>NUCLEOTIDE SEQUENCE [LARGE SCALE GENOMIC DNA]</scope>
    <source>
        <strain evidence="2 3">PTRS2</strain>
    </source>
</reference>
<feature type="domain" description="FHA" evidence="1">
    <location>
        <begin position="98"/>
        <end position="155"/>
    </location>
</feature>
<dbReference type="Pfam" id="PF00498">
    <property type="entry name" value="FHA"/>
    <property type="match status" value="1"/>
</dbReference>
<dbReference type="CDD" id="cd00060">
    <property type="entry name" value="FHA"/>
    <property type="match status" value="1"/>
</dbReference>
<dbReference type="RefSeq" id="WP_340518486.1">
    <property type="nucleotide sequence ID" value="NZ_JBBLXS010000037.1"/>
</dbReference>
<dbReference type="InterPro" id="IPR008984">
    <property type="entry name" value="SMAD_FHA_dom_sf"/>
</dbReference>
<proteinExistence type="predicted"/>
<dbReference type="EMBL" id="JBBLXS010000037">
    <property type="protein sequence ID" value="MEK0184172.1"/>
    <property type="molecule type" value="Genomic_DNA"/>
</dbReference>
<sequence length="186" mass="19604">MTITCPACSYDNASDAEFCDACGYELGSPSAPPVSAPVNAPFTPPVSSSSAPTVVLPDPISPPPPIPPTFTPSTGTARLISKQSNVPTSEFLLDGSNAVIGKFDPDMGPVDVDLEGFPGDETISRNHAEIYQEGGMWKIKDLGSTNSVFIKRAGQSKFGARITMPEILNSGDEIAIAKIRFLFQSP</sequence>
<gene>
    <name evidence="2" type="ORF">WMG39_04830</name>
</gene>
<evidence type="ECO:0000259" key="1">
    <source>
        <dbReference type="PROSITE" id="PS50006"/>
    </source>
</evidence>
<keyword evidence="3" id="KW-1185">Reference proteome</keyword>
<comment type="caution">
    <text evidence="2">The sequence shown here is derived from an EMBL/GenBank/DDBJ whole genome shotgun (WGS) entry which is preliminary data.</text>
</comment>
<dbReference type="SUPFAM" id="SSF49879">
    <property type="entry name" value="SMAD/FHA domain"/>
    <property type="match status" value="1"/>
</dbReference>
<evidence type="ECO:0000313" key="3">
    <source>
        <dbReference type="Proteomes" id="UP001384579"/>
    </source>
</evidence>
<dbReference type="PROSITE" id="PS50006">
    <property type="entry name" value="FHA_DOMAIN"/>
    <property type="match status" value="1"/>
</dbReference>